<evidence type="ECO:0000256" key="11">
    <source>
        <dbReference type="SAM" id="Phobius"/>
    </source>
</evidence>
<feature type="transmembrane region" description="Helical" evidence="11">
    <location>
        <begin position="12"/>
        <end position="30"/>
    </location>
</feature>
<dbReference type="Pfam" id="PF02485">
    <property type="entry name" value="Branch"/>
    <property type="match status" value="1"/>
</dbReference>
<keyword evidence="4" id="KW-0808">Transferase</keyword>
<reference evidence="12" key="1">
    <citation type="submission" date="2019-08" db="EMBL/GenBank/DDBJ databases">
        <title>The improved chromosome-level genome for the pearl oyster Pinctada fucata martensii using PacBio sequencing and Hi-C.</title>
        <authorList>
            <person name="Zheng Z."/>
        </authorList>
    </citation>
    <scope>NUCLEOTIDE SEQUENCE</scope>
    <source>
        <strain evidence="12">ZZ-2019</strain>
        <tissue evidence="12">Adductor muscle</tissue>
    </source>
</reference>
<evidence type="ECO:0000256" key="4">
    <source>
        <dbReference type="ARBA" id="ARBA00022679"/>
    </source>
</evidence>
<comment type="subcellular location">
    <subcellularLocation>
        <location evidence="1">Membrane</location>
        <topology evidence="1">Single-pass type II membrane protein</topology>
    </subcellularLocation>
</comment>
<evidence type="ECO:0000256" key="9">
    <source>
        <dbReference type="ARBA" id="ARBA00023180"/>
    </source>
</evidence>
<evidence type="ECO:0000256" key="3">
    <source>
        <dbReference type="ARBA" id="ARBA00022676"/>
    </source>
</evidence>
<dbReference type="GO" id="GO:0008375">
    <property type="term" value="F:acetylglucosaminyltransferase activity"/>
    <property type="evidence" value="ECO:0007669"/>
    <property type="project" value="TreeGrafter"/>
</dbReference>
<dbReference type="InterPro" id="IPR003406">
    <property type="entry name" value="Glyco_trans_14"/>
</dbReference>
<dbReference type="EMBL" id="VSWD01000007">
    <property type="protein sequence ID" value="KAK3097423.1"/>
    <property type="molecule type" value="Genomic_DNA"/>
</dbReference>
<evidence type="ECO:0000256" key="5">
    <source>
        <dbReference type="ARBA" id="ARBA00022692"/>
    </source>
</evidence>
<keyword evidence="6" id="KW-0735">Signal-anchor</keyword>
<evidence type="ECO:0000256" key="6">
    <source>
        <dbReference type="ARBA" id="ARBA00022968"/>
    </source>
</evidence>
<dbReference type="Proteomes" id="UP001186944">
    <property type="component" value="Unassembled WGS sequence"/>
</dbReference>
<comment type="pathway">
    <text evidence="2">Protein modification; protein glycosylation.</text>
</comment>
<dbReference type="PANTHER" id="PTHR19297">
    <property type="entry name" value="GLYCOSYLTRANSFERASE 14 FAMILY MEMBER"/>
    <property type="match status" value="1"/>
</dbReference>
<name>A0AA89BVA8_PINIB</name>
<evidence type="ECO:0000313" key="13">
    <source>
        <dbReference type="Proteomes" id="UP001186944"/>
    </source>
</evidence>
<gene>
    <name evidence="12" type="ORF">FSP39_009548</name>
</gene>
<evidence type="ECO:0000313" key="12">
    <source>
        <dbReference type="EMBL" id="KAK3097423.1"/>
    </source>
</evidence>
<dbReference type="AlphaFoldDB" id="A0AA89BVA8"/>
<keyword evidence="8 11" id="KW-0472">Membrane</keyword>
<keyword evidence="13" id="KW-1185">Reference proteome</keyword>
<accession>A0AA89BVA8</accession>
<evidence type="ECO:0000256" key="1">
    <source>
        <dbReference type="ARBA" id="ARBA00004606"/>
    </source>
</evidence>
<evidence type="ECO:0000256" key="7">
    <source>
        <dbReference type="ARBA" id="ARBA00022989"/>
    </source>
</evidence>
<dbReference type="PANTHER" id="PTHR19297:SF181">
    <property type="entry name" value="PROTEIN XYLOSYLTRANSFERASE"/>
    <property type="match status" value="1"/>
</dbReference>
<evidence type="ECO:0000256" key="10">
    <source>
        <dbReference type="ARBA" id="ARBA00038150"/>
    </source>
</evidence>
<keyword evidence="3" id="KW-0328">Glycosyltransferase</keyword>
<evidence type="ECO:0000256" key="8">
    <source>
        <dbReference type="ARBA" id="ARBA00023136"/>
    </source>
</evidence>
<proteinExistence type="inferred from homology"/>
<evidence type="ECO:0000256" key="2">
    <source>
        <dbReference type="ARBA" id="ARBA00004922"/>
    </source>
</evidence>
<keyword evidence="9" id="KW-0325">Glycoprotein</keyword>
<comment type="caution">
    <text evidence="12">The sequence shown here is derived from an EMBL/GenBank/DDBJ whole genome shotgun (WGS) entry which is preliminary data.</text>
</comment>
<sequence length="442" mass="51209">MRIVRNVKDVVDFFTVGILVVSIYMLMLFLNQNIVISDLEKVWDREKTTVTDSIHRYTTDRSPISGPRRMVHSVSCARIIEGDKSEIQKAKIITHNSNSISDLEYVNLTRNCADFKMLQGFENRLYNNLEKTFPIAFTILMYETVEQTVRLIRSIYSPFNVYCIHVDDSSAPFVKQGMTSFAKCFNNVFMVSKPINVIYNHFSRLQAEFNCMADVMKRNRHWKYLINLPNTEFPLKTNLEIIKILSIYNGSNDIEGITVPNQMMGHRISHSYVLKNGHVVKTNRTKSKPPHKIQIVKGSAYGVFSRALVQYAMKDKRAIGLIEWSKDIASPDEYFWATLNHNPHLKAPGHYKGKPDKKPWLAAYAAWGGRDPCRGKFRNGVCVFGVGDLNELVQRKELFANKFLLSFQPLAYECMEEWINNKTYSTLPFETFYYRQLPFIQK</sequence>
<comment type="similarity">
    <text evidence="10">Belongs to the glycosyltransferase 14 family.</text>
</comment>
<protein>
    <submittedName>
        <fullName evidence="12">Uncharacterized protein</fullName>
    </submittedName>
</protein>
<organism evidence="12 13">
    <name type="scientific">Pinctada imbricata</name>
    <name type="common">Atlantic pearl-oyster</name>
    <name type="synonym">Pinctada martensii</name>
    <dbReference type="NCBI Taxonomy" id="66713"/>
    <lineage>
        <taxon>Eukaryota</taxon>
        <taxon>Metazoa</taxon>
        <taxon>Spiralia</taxon>
        <taxon>Lophotrochozoa</taxon>
        <taxon>Mollusca</taxon>
        <taxon>Bivalvia</taxon>
        <taxon>Autobranchia</taxon>
        <taxon>Pteriomorphia</taxon>
        <taxon>Pterioida</taxon>
        <taxon>Pterioidea</taxon>
        <taxon>Pteriidae</taxon>
        <taxon>Pinctada</taxon>
    </lineage>
</organism>
<dbReference type="GO" id="GO:0016020">
    <property type="term" value="C:membrane"/>
    <property type="evidence" value="ECO:0007669"/>
    <property type="project" value="UniProtKB-SubCell"/>
</dbReference>
<keyword evidence="7 11" id="KW-1133">Transmembrane helix</keyword>
<keyword evidence="5 11" id="KW-0812">Transmembrane</keyword>